<dbReference type="Pfam" id="PF01886">
    <property type="entry name" value="DUF61"/>
    <property type="match status" value="1"/>
</dbReference>
<gene>
    <name evidence="1" type="ORF">AKJ38_02505</name>
</gene>
<organism evidence="1 2">
    <name type="scientific">candidate division MSBL1 archaeon SCGC-AAA259I14</name>
    <dbReference type="NCBI Taxonomy" id="1698268"/>
    <lineage>
        <taxon>Archaea</taxon>
        <taxon>Methanobacteriati</taxon>
        <taxon>Methanobacteriota</taxon>
        <taxon>candidate division MSBL1</taxon>
    </lineage>
</organism>
<name>A0A133URF7_9EURY</name>
<keyword evidence="2" id="KW-1185">Reference proteome</keyword>
<dbReference type="AlphaFoldDB" id="A0A133URF7"/>
<evidence type="ECO:0000313" key="1">
    <source>
        <dbReference type="EMBL" id="KXA96832.1"/>
    </source>
</evidence>
<dbReference type="Proteomes" id="UP000070414">
    <property type="component" value="Unassembled WGS sequence"/>
</dbReference>
<comment type="caution">
    <text evidence="1">The sequence shown here is derived from an EMBL/GenBank/DDBJ whole genome shotgun (WGS) entry which is preliminary data.</text>
</comment>
<dbReference type="EMBL" id="LHXS01000040">
    <property type="protein sequence ID" value="KXA96832.1"/>
    <property type="molecule type" value="Genomic_DNA"/>
</dbReference>
<sequence>MRIPIYFRHTAKEERGPYEVKGDLEQKVGAEVLNTESKEYYYRPEVREIRGKLRTTTVYMFSLYKYRVEETPASTGFPGFEPPLFLLQ</sequence>
<dbReference type="InterPro" id="IPR002746">
    <property type="entry name" value="UPF0216"/>
</dbReference>
<accession>A0A133URF7</accession>
<protein>
    <submittedName>
        <fullName evidence="1">Uncharacterized protein</fullName>
    </submittedName>
</protein>
<evidence type="ECO:0000313" key="2">
    <source>
        <dbReference type="Proteomes" id="UP000070414"/>
    </source>
</evidence>
<proteinExistence type="predicted"/>
<reference evidence="1 2" key="1">
    <citation type="journal article" date="2016" name="Sci. Rep.">
        <title>Metabolic traits of an uncultured archaeal lineage -MSBL1- from brine pools of the Red Sea.</title>
        <authorList>
            <person name="Mwirichia R."/>
            <person name="Alam I."/>
            <person name="Rashid M."/>
            <person name="Vinu M."/>
            <person name="Ba-Alawi W."/>
            <person name="Anthony Kamau A."/>
            <person name="Kamanda Ngugi D."/>
            <person name="Goker M."/>
            <person name="Klenk H.P."/>
            <person name="Bajic V."/>
            <person name="Stingl U."/>
        </authorList>
    </citation>
    <scope>NUCLEOTIDE SEQUENCE [LARGE SCALE GENOMIC DNA]</scope>
    <source>
        <strain evidence="1">SCGC-AAA259I14</strain>
    </source>
</reference>